<gene>
    <name evidence="1" type="ORF">DAEQUDRAFT_604305</name>
</gene>
<reference evidence="1 2" key="1">
    <citation type="journal article" date="2016" name="Mol. Biol. Evol.">
        <title>Comparative Genomics of Early-Diverging Mushroom-Forming Fungi Provides Insights into the Origins of Lignocellulose Decay Capabilities.</title>
        <authorList>
            <person name="Nagy L.G."/>
            <person name="Riley R."/>
            <person name="Tritt A."/>
            <person name="Adam C."/>
            <person name="Daum C."/>
            <person name="Floudas D."/>
            <person name="Sun H."/>
            <person name="Yadav J.S."/>
            <person name="Pangilinan J."/>
            <person name="Larsson K.H."/>
            <person name="Matsuura K."/>
            <person name="Barry K."/>
            <person name="Labutti K."/>
            <person name="Kuo R."/>
            <person name="Ohm R.A."/>
            <person name="Bhattacharya S.S."/>
            <person name="Shirouzu T."/>
            <person name="Yoshinaga Y."/>
            <person name="Martin F.M."/>
            <person name="Grigoriev I.V."/>
            <person name="Hibbett D.S."/>
        </authorList>
    </citation>
    <scope>NUCLEOTIDE SEQUENCE [LARGE SCALE GENOMIC DNA]</scope>
    <source>
        <strain evidence="1 2">L-15889</strain>
    </source>
</reference>
<dbReference type="Proteomes" id="UP000076727">
    <property type="component" value="Unassembled WGS sequence"/>
</dbReference>
<protein>
    <submittedName>
        <fullName evidence="1">Uncharacterized protein</fullName>
    </submittedName>
</protein>
<organism evidence="1 2">
    <name type="scientific">Daedalea quercina L-15889</name>
    <dbReference type="NCBI Taxonomy" id="1314783"/>
    <lineage>
        <taxon>Eukaryota</taxon>
        <taxon>Fungi</taxon>
        <taxon>Dikarya</taxon>
        <taxon>Basidiomycota</taxon>
        <taxon>Agaricomycotina</taxon>
        <taxon>Agaricomycetes</taxon>
        <taxon>Polyporales</taxon>
        <taxon>Fomitopsis</taxon>
    </lineage>
</organism>
<evidence type="ECO:0000313" key="1">
    <source>
        <dbReference type="EMBL" id="KZT64552.1"/>
    </source>
</evidence>
<keyword evidence="2" id="KW-1185">Reference proteome</keyword>
<accession>A0A165LKV4</accession>
<dbReference type="EMBL" id="KV429125">
    <property type="protein sequence ID" value="KZT64552.1"/>
    <property type="molecule type" value="Genomic_DNA"/>
</dbReference>
<proteinExistence type="predicted"/>
<name>A0A165LKV4_9APHY</name>
<sequence>MMRRGRYPHLGSRPWTGPTISHGARCKPLCRLTANTHWMGSHNVSLTHLHYDFPPRRVVQTVSSLRYYCWTLTVVPDSVLPYRASTRFPQSAQ</sequence>
<evidence type="ECO:0000313" key="2">
    <source>
        <dbReference type="Proteomes" id="UP000076727"/>
    </source>
</evidence>
<dbReference type="AlphaFoldDB" id="A0A165LKV4"/>